<dbReference type="AlphaFoldDB" id="A0A379WUX6"/>
<accession>A0A379WUX6</accession>
<evidence type="ECO:0000259" key="1">
    <source>
        <dbReference type="Pfam" id="PF00005"/>
    </source>
</evidence>
<protein>
    <submittedName>
        <fullName evidence="2">ABC transporter ATP/GTP-binding protein</fullName>
    </submittedName>
</protein>
<dbReference type="GO" id="GO:0005524">
    <property type="term" value="F:ATP binding"/>
    <property type="evidence" value="ECO:0007669"/>
    <property type="project" value="InterPro"/>
</dbReference>
<dbReference type="PANTHER" id="PTHR43869">
    <property type="entry name" value="GLYCINE BETAINE/PROLINE BETAINE TRANSPORT SYSTEM ATP-BINDING PROTEIN PROV"/>
    <property type="match status" value="1"/>
</dbReference>
<gene>
    <name evidence="2" type="primary">proV_4</name>
    <name evidence="2" type="ORF">NCTC8261_03870</name>
</gene>
<proteinExistence type="predicted"/>
<reference evidence="2 3" key="1">
    <citation type="submission" date="2018-06" db="EMBL/GenBank/DDBJ databases">
        <authorList>
            <consortium name="Pathogen Informatics"/>
            <person name="Doyle S."/>
        </authorList>
    </citation>
    <scope>NUCLEOTIDE SEQUENCE [LARGE SCALE GENOMIC DNA]</scope>
    <source>
        <strain evidence="2 3">NCTC8261</strain>
    </source>
</reference>
<dbReference type="InterPro" id="IPR051921">
    <property type="entry name" value="ABC_osmolyte_uptake_ATP-bind"/>
</dbReference>
<dbReference type="InterPro" id="IPR003439">
    <property type="entry name" value="ABC_transporter-like_ATP-bd"/>
</dbReference>
<dbReference type="Proteomes" id="UP000254712">
    <property type="component" value="Unassembled WGS sequence"/>
</dbReference>
<name>A0A379WUX6_SALET</name>
<dbReference type="EMBL" id="UGXT01000002">
    <property type="protein sequence ID" value="SUH37571.1"/>
    <property type="molecule type" value="Genomic_DNA"/>
</dbReference>
<feature type="domain" description="ABC transporter" evidence="1">
    <location>
        <begin position="15"/>
        <end position="40"/>
    </location>
</feature>
<dbReference type="InterPro" id="IPR027417">
    <property type="entry name" value="P-loop_NTPase"/>
</dbReference>
<dbReference type="GO" id="GO:0016887">
    <property type="term" value="F:ATP hydrolysis activity"/>
    <property type="evidence" value="ECO:0007669"/>
    <property type="project" value="InterPro"/>
</dbReference>
<sequence>MPENFCIAIQRRCPGGQQQRIGVIRALAADPPVLLMDEPFGAVDPINREVIQNQFLDMQRKLKRP</sequence>
<evidence type="ECO:0000313" key="2">
    <source>
        <dbReference type="EMBL" id="SUH37571.1"/>
    </source>
</evidence>
<evidence type="ECO:0000313" key="3">
    <source>
        <dbReference type="Proteomes" id="UP000254712"/>
    </source>
</evidence>
<dbReference type="PANTHER" id="PTHR43869:SF1">
    <property type="entry name" value="GLYCINE BETAINE_PROLINE BETAINE TRANSPORT SYSTEM ATP-BINDING PROTEIN PROV"/>
    <property type="match status" value="1"/>
</dbReference>
<dbReference type="SUPFAM" id="SSF52540">
    <property type="entry name" value="P-loop containing nucleoside triphosphate hydrolases"/>
    <property type="match status" value="1"/>
</dbReference>
<dbReference type="Gene3D" id="3.40.50.300">
    <property type="entry name" value="P-loop containing nucleotide triphosphate hydrolases"/>
    <property type="match status" value="1"/>
</dbReference>
<organism evidence="2 3">
    <name type="scientific">Salmonella enterica I</name>
    <dbReference type="NCBI Taxonomy" id="59201"/>
    <lineage>
        <taxon>Bacteria</taxon>
        <taxon>Pseudomonadati</taxon>
        <taxon>Pseudomonadota</taxon>
        <taxon>Gammaproteobacteria</taxon>
        <taxon>Enterobacterales</taxon>
        <taxon>Enterobacteriaceae</taxon>
        <taxon>Salmonella</taxon>
    </lineage>
</organism>
<dbReference type="Pfam" id="PF00005">
    <property type="entry name" value="ABC_tran"/>
    <property type="match status" value="1"/>
</dbReference>